<reference evidence="2" key="1">
    <citation type="submission" date="2018-05" db="EMBL/GenBank/DDBJ databases">
        <authorList>
            <person name="Lanie J.A."/>
            <person name="Ng W.-L."/>
            <person name="Kazmierczak K.M."/>
            <person name="Andrzejewski T.M."/>
            <person name="Davidsen T.M."/>
            <person name="Wayne K.J."/>
            <person name="Tettelin H."/>
            <person name="Glass J.I."/>
            <person name="Rusch D."/>
            <person name="Podicherti R."/>
            <person name="Tsui H.-C.T."/>
            <person name="Winkler M.E."/>
        </authorList>
    </citation>
    <scope>NUCLEOTIDE SEQUENCE</scope>
</reference>
<dbReference type="EMBL" id="UINC01124487">
    <property type="protein sequence ID" value="SVD01663.1"/>
    <property type="molecule type" value="Genomic_DNA"/>
</dbReference>
<feature type="region of interest" description="Disordered" evidence="1">
    <location>
        <begin position="1"/>
        <end position="47"/>
    </location>
</feature>
<proteinExistence type="predicted"/>
<feature type="non-terminal residue" evidence="2">
    <location>
        <position position="68"/>
    </location>
</feature>
<evidence type="ECO:0000256" key="1">
    <source>
        <dbReference type="SAM" id="MobiDB-lite"/>
    </source>
</evidence>
<accession>A0A382RVJ7</accession>
<gene>
    <name evidence="2" type="ORF">METZ01_LOCUS354517</name>
</gene>
<name>A0A382RVJ7_9ZZZZ</name>
<sequence length="68" mass="7632">MKDSNQTTDANWSDNSDKKENADENGNVMENVTDAPDNEEDSKKDDTVAVEDLTIEQWLEKLSVAETL</sequence>
<feature type="compositionally biased region" description="Polar residues" evidence="1">
    <location>
        <begin position="1"/>
        <end position="14"/>
    </location>
</feature>
<organism evidence="2">
    <name type="scientific">marine metagenome</name>
    <dbReference type="NCBI Taxonomy" id="408172"/>
    <lineage>
        <taxon>unclassified sequences</taxon>
        <taxon>metagenomes</taxon>
        <taxon>ecological metagenomes</taxon>
    </lineage>
</organism>
<protein>
    <submittedName>
        <fullName evidence="2">Uncharacterized protein</fullName>
    </submittedName>
</protein>
<dbReference type="AlphaFoldDB" id="A0A382RVJ7"/>
<evidence type="ECO:0000313" key="2">
    <source>
        <dbReference type="EMBL" id="SVD01663.1"/>
    </source>
</evidence>